<dbReference type="PANTHER" id="PTHR15224:SF1">
    <property type="entry name" value="NADH DEHYDROGENASE [UBIQUINONE] IRON-SULFUR PROTEIN 5"/>
    <property type="match status" value="1"/>
</dbReference>
<reference evidence="18" key="1">
    <citation type="submission" date="2023-06" db="EMBL/GenBank/DDBJ databases">
        <authorList>
            <consortium name="Lawrence Berkeley National Laboratory"/>
            <person name="Ahrendt S."/>
            <person name="Sahu N."/>
            <person name="Indic B."/>
            <person name="Wong-Bajracharya J."/>
            <person name="Merenyi Z."/>
            <person name="Ke H.-M."/>
            <person name="Monk M."/>
            <person name="Kocsube S."/>
            <person name="Drula E."/>
            <person name="Lipzen A."/>
            <person name="Balint B."/>
            <person name="Henrissat B."/>
            <person name="Andreopoulos B."/>
            <person name="Martin F.M."/>
            <person name="Harder C.B."/>
            <person name="Rigling D."/>
            <person name="Ford K.L."/>
            <person name="Foster G.D."/>
            <person name="Pangilinan J."/>
            <person name="Papanicolaou A."/>
            <person name="Barry K."/>
            <person name="LaButti K."/>
            <person name="Viragh M."/>
            <person name="Koriabine M."/>
            <person name="Yan M."/>
            <person name="Riley R."/>
            <person name="Champramary S."/>
            <person name="Plett K.L."/>
            <person name="Tsai I.J."/>
            <person name="Slot J."/>
            <person name="Sipos G."/>
            <person name="Plett J."/>
            <person name="Nagy L.G."/>
            <person name="Grigoriev I.V."/>
        </authorList>
    </citation>
    <scope>NUCLEOTIDE SEQUENCE</scope>
    <source>
        <strain evidence="18">CCBAS 213</strain>
    </source>
</reference>
<organism evidence="18 19">
    <name type="scientific">Armillaria tabescens</name>
    <name type="common">Ringless honey mushroom</name>
    <name type="synonym">Agaricus tabescens</name>
    <dbReference type="NCBI Taxonomy" id="1929756"/>
    <lineage>
        <taxon>Eukaryota</taxon>
        <taxon>Fungi</taxon>
        <taxon>Dikarya</taxon>
        <taxon>Basidiomycota</taxon>
        <taxon>Agaricomycotina</taxon>
        <taxon>Agaricomycetes</taxon>
        <taxon>Agaricomycetidae</taxon>
        <taxon>Agaricales</taxon>
        <taxon>Marasmiineae</taxon>
        <taxon>Physalacriaceae</taxon>
        <taxon>Desarmillaria</taxon>
    </lineage>
</organism>
<keyword evidence="7" id="KW-0813">Transport</keyword>
<evidence type="ECO:0000256" key="7">
    <source>
        <dbReference type="ARBA" id="ARBA00022448"/>
    </source>
</evidence>
<sequence>MSSGFSWTGSRPRCFVYWQEFSKCYSQADVPQQCAAQSADYLECLHGDKEAARTAAIAAEATRQGAAKVQEAAKEEGLPVGVGLIQRS</sequence>
<evidence type="ECO:0000256" key="14">
    <source>
        <dbReference type="ARBA" id="ARBA00031222"/>
    </source>
</evidence>
<evidence type="ECO:0000313" key="19">
    <source>
        <dbReference type="Proteomes" id="UP001175211"/>
    </source>
</evidence>
<keyword evidence="10" id="KW-0249">Electron transport</keyword>
<evidence type="ECO:0000256" key="5">
    <source>
        <dbReference type="ARBA" id="ARBA00011261"/>
    </source>
</evidence>
<dbReference type="GeneID" id="85360128"/>
<keyword evidence="12" id="KW-0472">Membrane</keyword>
<dbReference type="InterPro" id="IPR019342">
    <property type="entry name" value="NADH_UbQ_OxRdtase_FeS-su5"/>
</dbReference>
<evidence type="ECO:0000313" key="17">
    <source>
        <dbReference type="EMBL" id="KAK0457638.1"/>
    </source>
</evidence>
<dbReference type="GO" id="GO:0032981">
    <property type="term" value="P:mitochondrial respiratory chain complex I assembly"/>
    <property type="evidence" value="ECO:0007669"/>
    <property type="project" value="TreeGrafter"/>
</dbReference>
<dbReference type="RefSeq" id="XP_060337956.1">
    <property type="nucleotide sequence ID" value="XM_060476580.1"/>
</dbReference>
<evidence type="ECO:0000256" key="16">
    <source>
        <dbReference type="PIRSR" id="PIRSR619342-50"/>
    </source>
</evidence>
<evidence type="ECO:0000256" key="4">
    <source>
        <dbReference type="ARBA" id="ARBA00007372"/>
    </source>
</evidence>
<evidence type="ECO:0000256" key="3">
    <source>
        <dbReference type="ARBA" id="ARBA00004637"/>
    </source>
</evidence>
<dbReference type="CDD" id="cd24141">
    <property type="entry name" value="NDUFS5-like"/>
    <property type="match status" value="1"/>
</dbReference>
<keyword evidence="19" id="KW-1185">Reference proteome</keyword>
<feature type="disulfide bond" evidence="16">
    <location>
        <begin position="24"/>
        <end position="34"/>
    </location>
</feature>
<evidence type="ECO:0000256" key="11">
    <source>
        <dbReference type="ARBA" id="ARBA00023128"/>
    </source>
</evidence>
<evidence type="ECO:0000256" key="2">
    <source>
        <dbReference type="ARBA" id="ARBA00004569"/>
    </source>
</evidence>
<evidence type="ECO:0000256" key="1">
    <source>
        <dbReference type="ARBA" id="ARBA00003195"/>
    </source>
</evidence>
<name>A0AA39NKJ4_ARMTA</name>
<keyword evidence="11" id="KW-0496">Mitochondrion</keyword>
<dbReference type="GO" id="GO:0005743">
    <property type="term" value="C:mitochondrial inner membrane"/>
    <property type="evidence" value="ECO:0007669"/>
    <property type="project" value="UniProtKB-SubCell"/>
</dbReference>
<dbReference type="PANTHER" id="PTHR15224">
    <property type="entry name" value="NADH DEHYDROGENASE [UBIQUINONE] IRON-SULFUR PROTEIN 5"/>
    <property type="match status" value="1"/>
</dbReference>
<evidence type="ECO:0000256" key="6">
    <source>
        <dbReference type="ARBA" id="ARBA00013482"/>
    </source>
</evidence>
<comment type="caution">
    <text evidence="18">The sequence shown here is derived from an EMBL/GenBank/DDBJ whole genome shotgun (WGS) entry which is preliminary data.</text>
</comment>
<evidence type="ECO:0000256" key="9">
    <source>
        <dbReference type="ARBA" id="ARBA00022792"/>
    </source>
</evidence>
<evidence type="ECO:0000313" key="18">
    <source>
        <dbReference type="EMBL" id="KAK0467364.1"/>
    </source>
</evidence>
<protein>
    <recommendedName>
        <fullName evidence="6">NADH dehydrogenase [ubiquinone] iron-sulfur protein 5</fullName>
    </recommendedName>
    <alternativeName>
        <fullName evidence="14">Complex I-15 kDa</fullName>
    </alternativeName>
    <alternativeName>
        <fullName evidence="15">NADH-ubiquinone oxidoreductase 15 kDa subunit</fullName>
    </alternativeName>
</protein>
<comment type="subunit">
    <text evidence="5">Mammalian complex I is composed of 45 different subunits. This is a component of the iron-sulfur (IP) fragment of the enzyme.</text>
</comment>
<evidence type="ECO:0000256" key="13">
    <source>
        <dbReference type="ARBA" id="ARBA00023157"/>
    </source>
</evidence>
<dbReference type="AlphaFoldDB" id="A0AA39NKJ4"/>
<dbReference type="Proteomes" id="UP001175211">
    <property type="component" value="Unassembled WGS sequence"/>
</dbReference>
<dbReference type="EMBL" id="JAUEPS010000003">
    <property type="protein sequence ID" value="KAK0467364.1"/>
    <property type="molecule type" value="Genomic_DNA"/>
</dbReference>
<dbReference type="EMBL" id="JAUEPS010000020">
    <property type="protein sequence ID" value="KAK0457638.1"/>
    <property type="molecule type" value="Genomic_DNA"/>
</dbReference>
<feature type="disulfide bond" evidence="16">
    <location>
        <begin position="14"/>
        <end position="44"/>
    </location>
</feature>
<gene>
    <name evidence="18" type="ORF">EV420DRAFT_1636398</name>
    <name evidence="17" type="ORF">EV420DRAFT_1643497</name>
</gene>
<comment type="subcellular location">
    <subcellularLocation>
        <location evidence="3">Mitochondrion inner membrane</location>
        <topology evidence="3">Peripheral membrane protein</topology>
    </subcellularLocation>
    <subcellularLocation>
        <location evidence="2">Mitochondrion intermembrane space</location>
    </subcellularLocation>
</comment>
<keyword evidence="8" id="KW-0679">Respiratory chain</keyword>
<keyword evidence="13 16" id="KW-1015">Disulfide bond</keyword>
<evidence type="ECO:0000256" key="15">
    <source>
        <dbReference type="ARBA" id="ARBA00032739"/>
    </source>
</evidence>
<dbReference type="GO" id="GO:0005758">
    <property type="term" value="C:mitochondrial intermembrane space"/>
    <property type="evidence" value="ECO:0007669"/>
    <property type="project" value="UniProtKB-SubCell"/>
</dbReference>
<keyword evidence="9" id="KW-0999">Mitochondrion inner membrane</keyword>
<comment type="function">
    <text evidence="1">Accessory subunit of the mitochondrial membrane respiratory chain NADH dehydrogenase (Complex I), that is believed not to be involved in catalysis. Complex I functions in the transfer of electrons from NADH to the respiratory chain. The immediate electron acceptor for the enzyme is believed to be ubiquinone.</text>
</comment>
<comment type="similarity">
    <text evidence="4">Belongs to the complex I NDUFS5 subunit family.</text>
</comment>
<evidence type="ECO:0000256" key="12">
    <source>
        <dbReference type="ARBA" id="ARBA00023136"/>
    </source>
</evidence>
<proteinExistence type="inferred from homology"/>
<evidence type="ECO:0000256" key="10">
    <source>
        <dbReference type="ARBA" id="ARBA00022982"/>
    </source>
</evidence>
<accession>A0AA39NKJ4</accession>
<evidence type="ECO:0000256" key="8">
    <source>
        <dbReference type="ARBA" id="ARBA00022660"/>
    </source>
</evidence>